<dbReference type="Proteomes" id="UP000770717">
    <property type="component" value="Unassembled WGS sequence"/>
</dbReference>
<dbReference type="OrthoDB" id="2121326at2759"/>
<comment type="caution">
    <text evidence="7">The sequence shown here is derived from an EMBL/GenBank/DDBJ whole genome shotgun (WGS) entry which is preliminary data.</text>
</comment>
<dbReference type="AlphaFoldDB" id="A0A8J6C749"/>
<feature type="domain" description="Thioredoxin" evidence="6">
    <location>
        <begin position="1"/>
        <end position="91"/>
    </location>
</feature>
<dbReference type="InterPro" id="IPR017937">
    <property type="entry name" value="Thioredoxin_CS"/>
</dbReference>
<proteinExistence type="predicted"/>
<dbReference type="InterPro" id="IPR013766">
    <property type="entry name" value="Thioredoxin_domain"/>
</dbReference>
<evidence type="ECO:0000313" key="7">
    <source>
        <dbReference type="EMBL" id="KAG9465322.1"/>
    </source>
</evidence>
<gene>
    <name evidence="7" type="ORF">GDO78_018507</name>
</gene>
<feature type="site" description="Contributes to redox potential value" evidence="4">
    <location>
        <position position="34"/>
    </location>
</feature>
<keyword evidence="2 5" id="KW-1015">Disulfide bond</keyword>
<feature type="active site" description="Nucleophile" evidence="4">
    <location>
        <position position="35"/>
    </location>
</feature>
<sequence length="91" mass="10385">MVRHVKGLDDFKHTLSSADGKLVVVDFTALWCVSCKMIAPFFEELSKKHPHVVFIKVDVDHAQEVAAYCKIRSLPTFQFYKNGERVCICVL</sequence>
<feature type="active site" description="Nucleophile" evidence="4">
    <location>
        <position position="32"/>
    </location>
</feature>
<keyword evidence="3 5" id="KW-0676">Redox-active center</keyword>
<dbReference type="PANTHER" id="PTHR46115">
    <property type="entry name" value="THIOREDOXIN-LIKE PROTEIN 1"/>
    <property type="match status" value="1"/>
</dbReference>
<evidence type="ECO:0000256" key="4">
    <source>
        <dbReference type="PIRSR" id="PIRSR000077-1"/>
    </source>
</evidence>
<reference evidence="7" key="1">
    <citation type="thesis" date="2020" institute="ProQuest LLC" country="789 East Eisenhower Parkway, Ann Arbor, MI, USA">
        <title>Comparative Genomics and Chromosome Evolution.</title>
        <authorList>
            <person name="Mudd A.B."/>
        </authorList>
    </citation>
    <scope>NUCLEOTIDE SEQUENCE</scope>
    <source>
        <strain evidence="7">HN-11 Male</strain>
        <tissue evidence="7">Kidney and liver</tissue>
    </source>
</reference>
<dbReference type="InterPro" id="IPR005746">
    <property type="entry name" value="Thioredoxin"/>
</dbReference>
<evidence type="ECO:0000256" key="5">
    <source>
        <dbReference type="PIRSR" id="PIRSR000077-4"/>
    </source>
</evidence>
<evidence type="ECO:0000256" key="3">
    <source>
        <dbReference type="ARBA" id="ARBA00023284"/>
    </source>
</evidence>
<dbReference type="Gene3D" id="3.40.30.10">
    <property type="entry name" value="Glutaredoxin"/>
    <property type="match status" value="1"/>
</dbReference>
<dbReference type="PROSITE" id="PS00194">
    <property type="entry name" value="THIOREDOXIN_1"/>
    <property type="match status" value="1"/>
</dbReference>
<dbReference type="PRINTS" id="PR00421">
    <property type="entry name" value="THIOREDOXIN"/>
</dbReference>
<dbReference type="SUPFAM" id="SSF52833">
    <property type="entry name" value="Thioredoxin-like"/>
    <property type="match status" value="1"/>
</dbReference>
<feature type="site" description="Contributes to redox potential value" evidence="4">
    <location>
        <position position="33"/>
    </location>
</feature>
<dbReference type="CDD" id="cd02947">
    <property type="entry name" value="TRX_family"/>
    <property type="match status" value="1"/>
</dbReference>
<evidence type="ECO:0000256" key="2">
    <source>
        <dbReference type="ARBA" id="ARBA00023157"/>
    </source>
</evidence>
<feature type="disulfide bond" description="Redox-active" evidence="5">
    <location>
        <begin position="32"/>
        <end position="35"/>
    </location>
</feature>
<organism evidence="7 8">
    <name type="scientific">Eleutherodactylus coqui</name>
    <name type="common">Puerto Rican coqui</name>
    <dbReference type="NCBI Taxonomy" id="57060"/>
    <lineage>
        <taxon>Eukaryota</taxon>
        <taxon>Metazoa</taxon>
        <taxon>Chordata</taxon>
        <taxon>Craniata</taxon>
        <taxon>Vertebrata</taxon>
        <taxon>Euteleostomi</taxon>
        <taxon>Amphibia</taxon>
        <taxon>Batrachia</taxon>
        <taxon>Anura</taxon>
        <taxon>Neobatrachia</taxon>
        <taxon>Hyloidea</taxon>
        <taxon>Eleutherodactylidae</taxon>
        <taxon>Eleutherodactylinae</taxon>
        <taxon>Eleutherodactylus</taxon>
        <taxon>Eleutherodactylus</taxon>
    </lineage>
</organism>
<accession>A0A8J6C749</accession>
<protein>
    <recommendedName>
        <fullName evidence="6">Thioredoxin domain-containing protein</fullName>
    </recommendedName>
</protein>
<evidence type="ECO:0000259" key="6">
    <source>
        <dbReference type="PROSITE" id="PS51352"/>
    </source>
</evidence>
<name>A0A8J6C749_ELECQ</name>
<evidence type="ECO:0000256" key="1">
    <source>
        <dbReference type="ARBA" id="ARBA00022799"/>
    </source>
</evidence>
<evidence type="ECO:0000313" key="8">
    <source>
        <dbReference type="Proteomes" id="UP000770717"/>
    </source>
</evidence>
<dbReference type="EMBL" id="WNTK01003173">
    <property type="protein sequence ID" value="KAG9465322.1"/>
    <property type="molecule type" value="Genomic_DNA"/>
</dbReference>
<dbReference type="PROSITE" id="PS51352">
    <property type="entry name" value="THIOREDOXIN_2"/>
    <property type="match status" value="1"/>
</dbReference>
<dbReference type="InterPro" id="IPR036249">
    <property type="entry name" value="Thioredoxin-like_sf"/>
</dbReference>
<dbReference type="GO" id="GO:0015035">
    <property type="term" value="F:protein-disulfide reductase activity"/>
    <property type="evidence" value="ECO:0007669"/>
    <property type="project" value="InterPro"/>
</dbReference>
<feature type="site" description="Deprotonates C-terminal active site Cys" evidence="4">
    <location>
        <position position="26"/>
    </location>
</feature>
<keyword evidence="8" id="KW-1185">Reference proteome</keyword>
<dbReference type="Pfam" id="PF00085">
    <property type="entry name" value="Thioredoxin"/>
    <property type="match status" value="1"/>
</dbReference>
<keyword evidence="1" id="KW-0702">S-nitrosylation</keyword>
<dbReference type="PIRSF" id="PIRSF000077">
    <property type="entry name" value="Thioredoxin"/>
    <property type="match status" value="1"/>
</dbReference>